<name>A0A0F7FW67_9ACTN</name>
<dbReference type="Proteomes" id="UP000034034">
    <property type="component" value="Chromosome"/>
</dbReference>
<dbReference type="InterPro" id="IPR004942">
    <property type="entry name" value="Roadblock/LAMTOR2_dom"/>
</dbReference>
<dbReference type="SMART" id="SM00960">
    <property type="entry name" value="Robl_LC7"/>
    <property type="match status" value="1"/>
</dbReference>
<dbReference type="KEGG" id="sxi:SXIM_34550"/>
<dbReference type="HOGENOM" id="CLU_094585_2_1_11"/>
<feature type="domain" description="Roadblock/LAMTOR2" evidence="1">
    <location>
        <begin position="11"/>
        <end position="101"/>
    </location>
</feature>
<dbReference type="RefSeq" id="WP_030728791.1">
    <property type="nucleotide sequence ID" value="NZ_CP009922.3"/>
</dbReference>
<dbReference type="Pfam" id="PF03259">
    <property type="entry name" value="Robl_LC7"/>
    <property type="match status" value="1"/>
</dbReference>
<dbReference type="SUPFAM" id="SSF103196">
    <property type="entry name" value="Roadblock/LC7 domain"/>
    <property type="match status" value="1"/>
</dbReference>
<dbReference type="InterPro" id="IPR053141">
    <property type="entry name" value="Mycobact_SerProt_Inhib_Rv3364c"/>
</dbReference>
<dbReference type="AlphaFoldDB" id="A0A0F7FW67"/>
<dbReference type="PATRIC" id="fig|408015.6.peg.3501"/>
<protein>
    <submittedName>
        <fullName evidence="2">RarB</fullName>
    </submittedName>
</protein>
<evidence type="ECO:0000313" key="3">
    <source>
        <dbReference type="Proteomes" id="UP000034034"/>
    </source>
</evidence>
<dbReference type="STRING" id="408015.SXIM_34550"/>
<dbReference type="Gene3D" id="3.30.450.30">
    <property type="entry name" value="Dynein light chain 2a, cytoplasmic"/>
    <property type="match status" value="1"/>
</dbReference>
<evidence type="ECO:0000259" key="1">
    <source>
        <dbReference type="SMART" id="SM00960"/>
    </source>
</evidence>
<keyword evidence="3" id="KW-1185">Reference proteome</keyword>
<organism evidence="2 3">
    <name type="scientific">Streptomyces xiamenensis</name>
    <dbReference type="NCBI Taxonomy" id="408015"/>
    <lineage>
        <taxon>Bacteria</taxon>
        <taxon>Bacillati</taxon>
        <taxon>Actinomycetota</taxon>
        <taxon>Actinomycetes</taxon>
        <taxon>Kitasatosporales</taxon>
        <taxon>Streptomycetaceae</taxon>
        <taxon>Streptomyces</taxon>
    </lineage>
</organism>
<sequence>MQYVESPERQSWMISEVSTVPGVRHVIVFSSDGLLLACSEGIDRDSADRLSANCSGLQSLGRSLGRDFGEEDGAVNQQMVDFRGGYLFMRSAAGTHLAAVTGPVVDPGLVAQRMQAQILRIAAVRPGGGPPPRRNA</sequence>
<accession>A0A0F7FW67</accession>
<dbReference type="EMBL" id="CP009922">
    <property type="protein sequence ID" value="AKG44839.1"/>
    <property type="molecule type" value="Genomic_DNA"/>
</dbReference>
<gene>
    <name evidence="2" type="ORF">SXIM_34550</name>
</gene>
<reference evidence="2" key="1">
    <citation type="submission" date="2019-08" db="EMBL/GenBank/DDBJ databases">
        <title>Complete genome sequence of a mangrove-derived Streptomyces xiamenensis.</title>
        <authorList>
            <person name="Xu J."/>
        </authorList>
    </citation>
    <scope>NUCLEOTIDE SEQUENCE</scope>
    <source>
        <strain evidence="2">318</strain>
    </source>
</reference>
<dbReference type="PANTHER" id="PTHR36222">
    <property type="entry name" value="SERINE PROTEASE INHIBITOR RV3364C"/>
    <property type="match status" value="1"/>
</dbReference>
<evidence type="ECO:0000313" key="2">
    <source>
        <dbReference type="EMBL" id="AKG44839.1"/>
    </source>
</evidence>
<dbReference type="PANTHER" id="PTHR36222:SF1">
    <property type="entry name" value="SERINE PROTEASE INHIBITOR RV3364C"/>
    <property type="match status" value="1"/>
</dbReference>
<proteinExistence type="predicted"/>